<sequence>MSREAVVIGSGAAGSVVAWELANEGWDVTILERGKNLRPGLGEVPSSELGTTYGSDELKGARNYGFPDPILEPYTTRTQTDAKNGVARTASGSFGQLGAAVGGTSLHYNAKTPRFWKQDFSMLSDHGPVGGAQVADWPISYDDLAPFYDLVEQRVGVQGDLSAMPARTLEQAPRTGGFVMPPNPAAKSATMLAQAARLLGWSPYPFPAAVNSETFDGRPACNSCGMCSGFGCPINARGDALVSFLNPALRTGRVRVIARAFVDRIRMSGDGRRAVAVEYRTVTGERRQVPASTVVVAGSPINTARLLLLSADGNHPTGLGNSSDQVGRNLMFHNFTQGASVYPYDMSPLRSQSSSYAVDDLMGPFTGPEVKALGLPYIVGGVIQVGGGSAPLQLAKMLGAYLGYGLPLKQVLKVGTHTGIVGSQLVQQDLPQADNRVDLDPDMRDLHGTPAARITYSPHLHEIAGSVYLGARLEAMHLLAPGATGALILPYPILNKGATYTAHLAGTARMGTDPSTSVCAPSGRLHDADNVYVADASTWPTYPGFNPTLTIMANAWRIARGLATNPGE</sequence>
<reference evidence="9 10" key="1">
    <citation type="submission" date="2020-07" db="EMBL/GenBank/DDBJ databases">
        <title>Sequencing the genomes of 1000 actinobacteria strains.</title>
        <authorList>
            <person name="Klenk H.-P."/>
        </authorList>
    </citation>
    <scope>NUCLEOTIDE SEQUENCE [LARGE SCALE GENOMIC DNA]</scope>
    <source>
        <strain evidence="9 10">DSM 103833</strain>
    </source>
</reference>
<dbReference type="Gene3D" id="3.50.50.60">
    <property type="entry name" value="FAD/NAD(P)-binding domain"/>
    <property type="match status" value="2"/>
</dbReference>
<dbReference type="GO" id="GO:0050660">
    <property type="term" value="F:flavin adenine dinucleotide binding"/>
    <property type="evidence" value="ECO:0007669"/>
    <property type="project" value="InterPro"/>
</dbReference>
<evidence type="ECO:0000313" key="10">
    <source>
        <dbReference type="Proteomes" id="UP000530424"/>
    </source>
</evidence>
<evidence type="ECO:0000313" key="9">
    <source>
        <dbReference type="EMBL" id="NYI99918.1"/>
    </source>
</evidence>
<keyword evidence="4" id="KW-0274">FAD</keyword>
<dbReference type="Pfam" id="PF00732">
    <property type="entry name" value="GMC_oxred_N"/>
    <property type="match status" value="1"/>
</dbReference>
<proteinExistence type="inferred from homology"/>
<dbReference type="InterPro" id="IPR007867">
    <property type="entry name" value="GMC_OxRtase_C"/>
</dbReference>
<dbReference type="Pfam" id="PF01266">
    <property type="entry name" value="DAO"/>
    <property type="match status" value="1"/>
</dbReference>
<comment type="cofactor">
    <cofactor evidence="1">
        <name>FAD</name>
        <dbReference type="ChEBI" id="CHEBI:57692"/>
    </cofactor>
</comment>
<dbReference type="SUPFAM" id="SSF51905">
    <property type="entry name" value="FAD/NAD(P)-binding domain"/>
    <property type="match status" value="1"/>
</dbReference>
<comment type="similarity">
    <text evidence="2">Belongs to the GMC oxidoreductase family.</text>
</comment>
<dbReference type="Proteomes" id="UP000530424">
    <property type="component" value="Unassembled WGS sequence"/>
</dbReference>
<dbReference type="PANTHER" id="PTHR42784">
    <property type="entry name" value="PYRANOSE 2-OXIDASE"/>
    <property type="match status" value="1"/>
</dbReference>
<dbReference type="InterPro" id="IPR000172">
    <property type="entry name" value="GMC_OxRdtase_N"/>
</dbReference>
<organism evidence="9 10">
    <name type="scientific">Nocardioides thalensis</name>
    <dbReference type="NCBI Taxonomy" id="1914755"/>
    <lineage>
        <taxon>Bacteria</taxon>
        <taxon>Bacillati</taxon>
        <taxon>Actinomycetota</taxon>
        <taxon>Actinomycetes</taxon>
        <taxon>Propionibacteriales</taxon>
        <taxon>Nocardioidaceae</taxon>
        <taxon>Nocardioides</taxon>
    </lineage>
</organism>
<evidence type="ECO:0000259" key="8">
    <source>
        <dbReference type="Pfam" id="PF05199"/>
    </source>
</evidence>
<dbReference type="Pfam" id="PF05199">
    <property type="entry name" value="GMC_oxred_C"/>
    <property type="match status" value="1"/>
</dbReference>
<feature type="domain" description="Glucose-methanol-choline oxidoreductase C-terminal" evidence="8">
    <location>
        <begin position="431"/>
        <end position="555"/>
    </location>
</feature>
<keyword evidence="3" id="KW-0285">Flavoprotein</keyword>
<evidence type="ECO:0000256" key="1">
    <source>
        <dbReference type="ARBA" id="ARBA00001974"/>
    </source>
</evidence>
<dbReference type="InterPro" id="IPR051473">
    <property type="entry name" value="P2Ox-like"/>
</dbReference>
<name>A0A853BXJ7_9ACTN</name>
<evidence type="ECO:0000256" key="2">
    <source>
        <dbReference type="ARBA" id="ARBA00010790"/>
    </source>
</evidence>
<evidence type="ECO:0000256" key="4">
    <source>
        <dbReference type="ARBA" id="ARBA00022827"/>
    </source>
</evidence>
<comment type="caution">
    <text evidence="9">The sequence shown here is derived from an EMBL/GenBank/DDBJ whole genome shotgun (WGS) entry which is preliminary data.</text>
</comment>
<evidence type="ECO:0000256" key="5">
    <source>
        <dbReference type="ARBA" id="ARBA00023002"/>
    </source>
</evidence>
<dbReference type="InterPro" id="IPR006076">
    <property type="entry name" value="FAD-dep_OxRdtase"/>
</dbReference>
<dbReference type="RefSeq" id="WP_179666543.1">
    <property type="nucleotide sequence ID" value="NZ_JACCFP010000001.1"/>
</dbReference>
<keyword evidence="5" id="KW-0560">Oxidoreductase</keyword>
<evidence type="ECO:0000256" key="3">
    <source>
        <dbReference type="ARBA" id="ARBA00022630"/>
    </source>
</evidence>
<evidence type="ECO:0000259" key="7">
    <source>
        <dbReference type="Pfam" id="PF01266"/>
    </source>
</evidence>
<keyword evidence="10" id="KW-1185">Reference proteome</keyword>
<feature type="domain" description="FAD dependent oxidoreductase" evidence="7">
    <location>
        <begin position="5"/>
        <end position="35"/>
    </location>
</feature>
<gene>
    <name evidence="9" type="ORF">HNR19_000617</name>
</gene>
<dbReference type="InterPro" id="IPR036188">
    <property type="entry name" value="FAD/NAD-bd_sf"/>
</dbReference>
<evidence type="ECO:0000259" key="6">
    <source>
        <dbReference type="Pfam" id="PF00732"/>
    </source>
</evidence>
<accession>A0A853BXJ7</accession>
<dbReference type="AlphaFoldDB" id="A0A853BXJ7"/>
<protein>
    <submittedName>
        <fullName evidence="9">Choline dehydrogenase-like flavoprotein</fullName>
    </submittedName>
</protein>
<feature type="domain" description="Glucose-methanol-choline oxidoreductase N-terminal" evidence="6">
    <location>
        <begin position="189"/>
        <end position="333"/>
    </location>
</feature>
<dbReference type="PANTHER" id="PTHR42784:SF1">
    <property type="entry name" value="PYRANOSE 2-OXIDASE"/>
    <property type="match status" value="1"/>
</dbReference>
<dbReference type="GO" id="GO:0016614">
    <property type="term" value="F:oxidoreductase activity, acting on CH-OH group of donors"/>
    <property type="evidence" value="ECO:0007669"/>
    <property type="project" value="InterPro"/>
</dbReference>
<dbReference type="EMBL" id="JACCFP010000001">
    <property type="protein sequence ID" value="NYI99918.1"/>
    <property type="molecule type" value="Genomic_DNA"/>
</dbReference>